<sequence>MAGSKTLKIVYWVFTIPFVVLMLFSVFSYFSSAPQAVEGIRSLGYPLYMLKILGTAKLLGVIAILYNKFKTLKEWAYAGFVINLIGAAASHHFSGDPLSKVIVPLVGLVIVLISYFLWKKK</sequence>
<evidence type="ECO:0000256" key="5">
    <source>
        <dbReference type="SAM" id="Phobius"/>
    </source>
</evidence>
<proteinExistence type="predicted"/>
<feature type="transmembrane region" description="Helical" evidence="5">
    <location>
        <begin position="101"/>
        <end position="118"/>
    </location>
</feature>
<evidence type="ECO:0000313" key="6">
    <source>
        <dbReference type="EMBL" id="KAB8037796.1"/>
    </source>
</evidence>
<dbReference type="OrthoDB" id="7960583at2"/>
<protein>
    <submittedName>
        <fullName evidence="6">DoxX family protein</fullName>
    </submittedName>
</protein>
<name>A0A6N6VSW1_9BACT</name>
<comment type="subcellular location">
    <subcellularLocation>
        <location evidence="1">Membrane</location>
        <topology evidence="1">Multi-pass membrane protein</topology>
    </subcellularLocation>
</comment>
<keyword evidence="7" id="KW-1185">Reference proteome</keyword>
<evidence type="ECO:0000313" key="7">
    <source>
        <dbReference type="Proteomes" id="UP000437748"/>
    </source>
</evidence>
<dbReference type="AlphaFoldDB" id="A0A6N6VSW1"/>
<evidence type="ECO:0000256" key="1">
    <source>
        <dbReference type="ARBA" id="ARBA00004141"/>
    </source>
</evidence>
<feature type="transmembrane region" description="Helical" evidence="5">
    <location>
        <begin position="45"/>
        <end position="66"/>
    </location>
</feature>
<dbReference type="Proteomes" id="UP000437748">
    <property type="component" value="Unassembled WGS sequence"/>
</dbReference>
<evidence type="ECO:0000256" key="2">
    <source>
        <dbReference type="ARBA" id="ARBA00022692"/>
    </source>
</evidence>
<feature type="transmembrane region" description="Helical" evidence="5">
    <location>
        <begin position="75"/>
        <end position="95"/>
    </location>
</feature>
<dbReference type="InterPro" id="IPR032808">
    <property type="entry name" value="DoxX"/>
</dbReference>
<dbReference type="InterPro" id="IPR016944">
    <property type="entry name" value="UCP030066"/>
</dbReference>
<feature type="transmembrane region" description="Helical" evidence="5">
    <location>
        <begin position="9"/>
        <end position="30"/>
    </location>
</feature>
<evidence type="ECO:0000256" key="4">
    <source>
        <dbReference type="ARBA" id="ARBA00023136"/>
    </source>
</evidence>
<dbReference type="Pfam" id="PF13564">
    <property type="entry name" value="DoxX_2"/>
    <property type="match status" value="1"/>
</dbReference>
<evidence type="ECO:0000256" key="3">
    <source>
        <dbReference type="ARBA" id="ARBA00022989"/>
    </source>
</evidence>
<accession>A0A6N6VSW1</accession>
<keyword evidence="4 5" id="KW-0472">Membrane</keyword>
<organism evidence="6 7">
    <name type="scientific">Silvanigrella paludirubra</name>
    <dbReference type="NCBI Taxonomy" id="2499159"/>
    <lineage>
        <taxon>Bacteria</taxon>
        <taxon>Pseudomonadati</taxon>
        <taxon>Bdellovibrionota</taxon>
        <taxon>Oligoflexia</taxon>
        <taxon>Silvanigrellales</taxon>
        <taxon>Silvanigrellaceae</taxon>
        <taxon>Silvanigrella</taxon>
    </lineage>
</organism>
<keyword evidence="3 5" id="KW-1133">Transmembrane helix</keyword>
<reference evidence="6 7" key="1">
    <citation type="submission" date="2019-10" db="EMBL/GenBank/DDBJ databases">
        <title>New species of Slilvanegrellaceae.</title>
        <authorList>
            <person name="Pitt A."/>
            <person name="Hahn M.W."/>
        </authorList>
    </citation>
    <scope>NUCLEOTIDE SEQUENCE [LARGE SCALE GENOMIC DNA]</scope>
    <source>
        <strain evidence="6 7">SP-Ram-0.45-NSY-1</strain>
    </source>
</reference>
<comment type="caution">
    <text evidence="6">The sequence shown here is derived from an EMBL/GenBank/DDBJ whole genome shotgun (WGS) entry which is preliminary data.</text>
</comment>
<dbReference type="EMBL" id="WFLM01000004">
    <property type="protein sequence ID" value="KAB8037796.1"/>
    <property type="molecule type" value="Genomic_DNA"/>
</dbReference>
<dbReference type="PIRSF" id="PIRSF030066">
    <property type="entry name" value="UCP030066"/>
    <property type="match status" value="1"/>
</dbReference>
<keyword evidence="2 5" id="KW-0812">Transmembrane</keyword>
<dbReference type="GO" id="GO:0016020">
    <property type="term" value="C:membrane"/>
    <property type="evidence" value="ECO:0007669"/>
    <property type="project" value="UniProtKB-SubCell"/>
</dbReference>
<gene>
    <name evidence="6" type="ORF">GCL60_11520</name>
</gene>
<dbReference type="RefSeq" id="WP_153420873.1">
    <property type="nucleotide sequence ID" value="NZ_WFLM01000004.1"/>
</dbReference>